<evidence type="ECO:0000256" key="2">
    <source>
        <dbReference type="SAM" id="SignalP"/>
    </source>
</evidence>
<comment type="caution">
    <text evidence="3">The sequence shown here is derived from an EMBL/GenBank/DDBJ whole genome shotgun (WGS) entry which is preliminary data.</text>
</comment>
<organism evidence="3 4">
    <name type="scientific">Batillaria attramentaria</name>
    <dbReference type="NCBI Taxonomy" id="370345"/>
    <lineage>
        <taxon>Eukaryota</taxon>
        <taxon>Metazoa</taxon>
        <taxon>Spiralia</taxon>
        <taxon>Lophotrochozoa</taxon>
        <taxon>Mollusca</taxon>
        <taxon>Gastropoda</taxon>
        <taxon>Caenogastropoda</taxon>
        <taxon>Sorbeoconcha</taxon>
        <taxon>Cerithioidea</taxon>
        <taxon>Batillariidae</taxon>
        <taxon>Batillaria</taxon>
    </lineage>
</organism>
<reference evidence="3 4" key="1">
    <citation type="journal article" date="2023" name="Sci. Data">
        <title>Genome assembly of the Korean intertidal mud-creeper Batillaria attramentaria.</title>
        <authorList>
            <person name="Patra A.K."/>
            <person name="Ho P.T."/>
            <person name="Jun S."/>
            <person name="Lee S.J."/>
            <person name="Kim Y."/>
            <person name="Won Y.J."/>
        </authorList>
    </citation>
    <scope>NUCLEOTIDE SEQUENCE [LARGE SCALE GENOMIC DNA]</scope>
    <source>
        <strain evidence="3">Wonlab-2016</strain>
    </source>
</reference>
<dbReference type="EMBL" id="JACVVK020000779">
    <property type="protein sequence ID" value="KAK7446764.1"/>
    <property type="molecule type" value="Genomic_DNA"/>
</dbReference>
<protein>
    <submittedName>
        <fullName evidence="3">Uncharacterized protein</fullName>
    </submittedName>
</protein>
<evidence type="ECO:0000313" key="4">
    <source>
        <dbReference type="Proteomes" id="UP001519460"/>
    </source>
</evidence>
<feature type="compositionally biased region" description="Low complexity" evidence="1">
    <location>
        <begin position="224"/>
        <end position="243"/>
    </location>
</feature>
<feature type="compositionally biased region" description="Polar residues" evidence="1">
    <location>
        <begin position="244"/>
        <end position="263"/>
    </location>
</feature>
<feature type="chain" id="PRO_5044791064" evidence="2">
    <location>
        <begin position="26"/>
        <end position="263"/>
    </location>
</feature>
<keyword evidence="2" id="KW-0732">Signal</keyword>
<feature type="region of interest" description="Disordered" evidence="1">
    <location>
        <begin position="168"/>
        <end position="263"/>
    </location>
</feature>
<dbReference type="Proteomes" id="UP001519460">
    <property type="component" value="Unassembled WGS sequence"/>
</dbReference>
<name>A0ABD0J117_9CAEN</name>
<keyword evidence="4" id="KW-1185">Reference proteome</keyword>
<dbReference type="AlphaFoldDB" id="A0ABD0J117"/>
<sequence length="263" mass="29072">MGATARGKYATKLFVILQVLLSVHTDAPCSPELCHGEPLTERNETALSVRVRTHTTQFRECRFRSLGNYSSNGTTLATAEELSNSGMTFDCMRNFSTAGTPPDFNITVRLYNIRLKGWWRLELTNEEGSGYYDFSLQDVTGSRNNALEIAPGRSPGLEGPTIRWRKIPPHAEKRSSTSSNQSSNPYDEVQDGSVQLKLAPVPQRHRKRHCQAPREAPDDYLHPAAASSDLQASDASTSSDLDTNYTKCSSTPLECSQSPEEGQ</sequence>
<gene>
    <name evidence="3" type="ORF">BaRGS_00040244</name>
</gene>
<proteinExistence type="predicted"/>
<evidence type="ECO:0000313" key="3">
    <source>
        <dbReference type="EMBL" id="KAK7446764.1"/>
    </source>
</evidence>
<evidence type="ECO:0000256" key="1">
    <source>
        <dbReference type="SAM" id="MobiDB-lite"/>
    </source>
</evidence>
<feature type="signal peptide" evidence="2">
    <location>
        <begin position="1"/>
        <end position="25"/>
    </location>
</feature>
<accession>A0ABD0J117</accession>